<organism evidence="1 2">
    <name type="scientific">Helicobacter pylori</name>
    <name type="common">Campylobacter pylori</name>
    <dbReference type="NCBI Taxonomy" id="210"/>
    <lineage>
        <taxon>Bacteria</taxon>
        <taxon>Pseudomonadati</taxon>
        <taxon>Campylobacterota</taxon>
        <taxon>Epsilonproteobacteria</taxon>
        <taxon>Campylobacterales</taxon>
        <taxon>Helicobacteraceae</taxon>
        <taxon>Helicobacter</taxon>
    </lineage>
</organism>
<dbReference type="AlphaFoldDB" id="A0A1A9H9Y1"/>
<accession>A0A1A9H9Y1</accession>
<dbReference type="Proteomes" id="UP000078049">
    <property type="component" value="Chromosome"/>
</dbReference>
<protein>
    <submittedName>
        <fullName evidence="1">Uncharacterized protein</fullName>
    </submittedName>
</protein>
<evidence type="ECO:0000313" key="2">
    <source>
        <dbReference type="Proteomes" id="UP000078049"/>
    </source>
</evidence>
<dbReference type="PATRIC" id="fig|210.2440.peg.563"/>
<sequence>MLFTVIFVAVLQAALGMLSARQEICRNPSQPHNFKSFSILANFG</sequence>
<name>A0A1A9H9Y1_HELPX</name>
<gene>
    <name evidence="1" type="ORF">AA973_02755</name>
</gene>
<dbReference type="EMBL" id="CP011485">
    <property type="protein sequence ID" value="ANH46790.1"/>
    <property type="molecule type" value="Genomic_DNA"/>
</dbReference>
<reference evidence="1 2" key="1">
    <citation type="submission" date="2014-04" db="EMBL/GenBank/DDBJ databases">
        <title>Detecting global and local adaptation in a worldwide sample of Helicobacter pylori genomes.</title>
        <authorList>
            <person name="Montano V."/>
            <person name="Didelot X."/>
            <person name="Foll M."/>
            <person name="Linz B."/>
            <person name="Reinhardt R."/>
            <person name="Suerbaum S."/>
            <person name="Moodley Y."/>
            <person name="Jensen J.D."/>
        </authorList>
    </citation>
    <scope>NUCLEOTIDE SEQUENCE [LARGE SCALE GENOMIC DNA]</scope>
    <source>
        <strain evidence="2">ausabrJ05</strain>
    </source>
</reference>
<proteinExistence type="predicted"/>
<evidence type="ECO:0000313" key="1">
    <source>
        <dbReference type="EMBL" id="ANH46790.1"/>
    </source>
</evidence>